<protein>
    <submittedName>
        <fullName evidence="1">Uncharacterized protein</fullName>
    </submittedName>
</protein>
<dbReference type="GeneID" id="14867787"/>
<accession>F4Q7Z1</accession>
<proteinExistence type="predicted"/>
<evidence type="ECO:0000313" key="1">
    <source>
        <dbReference type="EMBL" id="EGG15891.1"/>
    </source>
</evidence>
<gene>
    <name evidence="1" type="ORF">DFA_09560</name>
</gene>
<dbReference type="Proteomes" id="UP000007797">
    <property type="component" value="Unassembled WGS sequence"/>
</dbReference>
<dbReference type="RefSeq" id="XP_004352216.1">
    <property type="nucleotide sequence ID" value="XM_004352164.1"/>
</dbReference>
<evidence type="ECO:0000313" key="2">
    <source>
        <dbReference type="Proteomes" id="UP000007797"/>
    </source>
</evidence>
<reference evidence="2" key="1">
    <citation type="journal article" date="2011" name="Genome Res.">
        <title>Phylogeny-wide analysis of social amoeba genomes highlights ancient origins for complex intercellular communication.</title>
        <authorList>
            <person name="Heidel A.J."/>
            <person name="Lawal H.M."/>
            <person name="Felder M."/>
            <person name="Schilde C."/>
            <person name="Helps N.R."/>
            <person name="Tunggal B."/>
            <person name="Rivero F."/>
            <person name="John U."/>
            <person name="Schleicher M."/>
            <person name="Eichinger L."/>
            <person name="Platzer M."/>
            <person name="Noegel A.A."/>
            <person name="Schaap P."/>
            <person name="Gloeckner G."/>
        </authorList>
    </citation>
    <scope>NUCLEOTIDE SEQUENCE [LARGE SCALE GENOMIC DNA]</scope>
    <source>
        <strain evidence="2">SH3</strain>
    </source>
</reference>
<dbReference type="KEGG" id="dfa:DFA_09560"/>
<dbReference type="EMBL" id="GL883025">
    <property type="protein sequence ID" value="EGG15891.1"/>
    <property type="molecule type" value="Genomic_DNA"/>
</dbReference>
<sequence>MSIVNCRVQYSSTIQENEAAICSSGNFICSTGTPRHIAKIILVSYDTTIGGMVCDPLLTALDFQEMEEIQIVVAENPKSINVNILT</sequence>
<keyword evidence="2" id="KW-1185">Reference proteome</keyword>
<dbReference type="AlphaFoldDB" id="F4Q7Z1"/>
<organism evidence="1 2">
    <name type="scientific">Cavenderia fasciculata</name>
    <name type="common">Slime mold</name>
    <name type="synonym">Dictyostelium fasciculatum</name>
    <dbReference type="NCBI Taxonomy" id="261658"/>
    <lineage>
        <taxon>Eukaryota</taxon>
        <taxon>Amoebozoa</taxon>
        <taxon>Evosea</taxon>
        <taxon>Eumycetozoa</taxon>
        <taxon>Dictyostelia</taxon>
        <taxon>Acytosteliales</taxon>
        <taxon>Cavenderiaceae</taxon>
        <taxon>Cavenderia</taxon>
    </lineage>
</organism>
<name>F4Q7Z1_CACFS</name>